<accession>A0ABW3ICB5</accession>
<sequence>MEYTYLLVNFFTILIPFTFSFHPKLKFHKTWRAFFPAVVFTGFIFIVWDMLFTAMGVWGFNDRYLTGLKVGNLPLEEVLFFFCIPYACVFTFHCLSLFLPKRVNIRRQKNISVFLATVLLVVGILNIQNLYTASTFLSLAVLIILSHFVWNIYWLTRFYIVYLVLLIPFFIVNGILTGTGIEEEVVWYNPEEFLNLRLLTIPVEDIFYGMELILMNLLIYKFLLNRKVETASHQRKKEVSKKVIS</sequence>
<comment type="pathway">
    <text evidence="2">Carotenoid biosynthesis.</text>
</comment>
<feature type="domain" description="Lycopene cyclase" evidence="9">
    <location>
        <begin position="129"/>
        <end position="223"/>
    </location>
</feature>
<comment type="subcellular location">
    <subcellularLocation>
        <location evidence="1">Membrane</location>
        <topology evidence="1">Multi-pass membrane protein</topology>
    </subcellularLocation>
</comment>
<evidence type="ECO:0000256" key="3">
    <source>
        <dbReference type="ARBA" id="ARBA00022692"/>
    </source>
</evidence>
<evidence type="ECO:0000256" key="5">
    <source>
        <dbReference type="ARBA" id="ARBA00022989"/>
    </source>
</evidence>
<gene>
    <name evidence="10" type="ORF">ACFQ1G_00060</name>
</gene>
<proteinExistence type="predicted"/>
<evidence type="ECO:0000259" key="9">
    <source>
        <dbReference type="Pfam" id="PF18916"/>
    </source>
</evidence>
<evidence type="ECO:0000256" key="8">
    <source>
        <dbReference type="SAM" id="Phobius"/>
    </source>
</evidence>
<keyword evidence="6 8" id="KW-0472">Membrane</keyword>
<evidence type="ECO:0000256" key="1">
    <source>
        <dbReference type="ARBA" id="ARBA00004141"/>
    </source>
</evidence>
<feature type="domain" description="Lycopene cyclase" evidence="9">
    <location>
        <begin position="3"/>
        <end position="95"/>
    </location>
</feature>
<comment type="caution">
    <text evidence="10">The sequence shown here is derived from an EMBL/GenBank/DDBJ whole genome shotgun (WGS) entry which is preliminary data.</text>
</comment>
<evidence type="ECO:0000256" key="7">
    <source>
        <dbReference type="ARBA" id="ARBA00023235"/>
    </source>
</evidence>
<name>A0ABW3ICB5_9FLAO</name>
<dbReference type="EMBL" id="JBHTJP010000002">
    <property type="protein sequence ID" value="MFD0975170.1"/>
    <property type="molecule type" value="Genomic_DNA"/>
</dbReference>
<evidence type="ECO:0000256" key="6">
    <source>
        <dbReference type="ARBA" id="ARBA00023136"/>
    </source>
</evidence>
<evidence type="ECO:0000256" key="2">
    <source>
        <dbReference type="ARBA" id="ARBA00004829"/>
    </source>
</evidence>
<feature type="transmembrane region" description="Helical" evidence="8">
    <location>
        <begin position="111"/>
        <end position="127"/>
    </location>
</feature>
<feature type="transmembrane region" description="Helical" evidence="8">
    <location>
        <begin position="6"/>
        <end position="22"/>
    </location>
</feature>
<feature type="transmembrane region" description="Helical" evidence="8">
    <location>
        <begin position="133"/>
        <end position="153"/>
    </location>
</feature>
<dbReference type="Pfam" id="PF18916">
    <property type="entry name" value="Lycopene_cyc"/>
    <property type="match status" value="2"/>
</dbReference>
<feature type="transmembrane region" description="Helical" evidence="8">
    <location>
        <begin position="78"/>
        <end position="99"/>
    </location>
</feature>
<protein>
    <submittedName>
        <fullName evidence="10">Lycopene cyclase domain-containing protein</fullName>
    </submittedName>
</protein>
<keyword evidence="4" id="KW-0125">Carotenoid biosynthesis</keyword>
<reference evidence="11" key="1">
    <citation type="journal article" date="2019" name="Int. J. Syst. Evol. Microbiol.">
        <title>The Global Catalogue of Microorganisms (GCM) 10K type strain sequencing project: providing services to taxonomists for standard genome sequencing and annotation.</title>
        <authorList>
            <consortium name="The Broad Institute Genomics Platform"/>
            <consortium name="The Broad Institute Genome Sequencing Center for Infectious Disease"/>
            <person name="Wu L."/>
            <person name="Ma J."/>
        </authorList>
    </citation>
    <scope>NUCLEOTIDE SEQUENCE [LARGE SCALE GENOMIC DNA]</scope>
    <source>
        <strain evidence="11">CCUG 60898</strain>
    </source>
</reference>
<keyword evidence="3 8" id="KW-0812">Transmembrane</keyword>
<evidence type="ECO:0000313" key="10">
    <source>
        <dbReference type="EMBL" id="MFD0975170.1"/>
    </source>
</evidence>
<organism evidence="10 11">
    <name type="scientific">Salinimicrobium gaetbulicola</name>
    <dbReference type="NCBI Taxonomy" id="999702"/>
    <lineage>
        <taxon>Bacteria</taxon>
        <taxon>Pseudomonadati</taxon>
        <taxon>Bacteroidota</taxon>
        <taxon>Flavobacteriia</taxon>
        <taxon>Flavobacteriales</taxon>
        <taxon>Flavobacteriaceae</taxon>
        <taxon>Salinimicrobium</taxon>
    </lineage>
</organism>
<keyword evidence="5 8" id="KW-1133">Transmembrane helix</keyword>
<feature type="transmembrane region" description="Helical" evidence="8">
    <location>
        <begin position="34"/>
        <end position="58"/>
    </location>
</feature>
<feature type="transmembrane region" description="Helical" evidence="8">
    <location>
        <begin position="160"/>
        <end position="181"/>
    </location>
</feature>
<feature type="transmembrane region" description="Helical" evidence="8">
    <location>
        <begin position="206"/>
        <end position="224"/>
    </location>
</feature>
<keyword evidence="11" id="KW-1185">Reference proteome</keyword>
<evidence type="ECO:0000256" key="4">
    <source>
        <dbReference type="ARBA" id="ARBA00022746"/>
    </source>
</evidence>
<dbReference type="Proteomes" id="UP001597100">
    <property type="component" value="Unassembled WGS sequence"/>
</dbReference>
<dbReference type="RefSeq" id="WP_380736184.1">
    <property type="nucleotide sequence ID" value="NZ_JBHTJP010000002.1"/>
</dbReference>
<evidence type="ECO:0000313" key="11">
    <source>
        <dbReference type="Proteomes" id="UP001597100"/>
    </source>
</evidence>
<keyword evidence="7" id="KW-0413">Isomerase</keyword>
<dbReference type="InterPro" id="IPR017825">
    <property type="entry name" value="Lycopene_cyclase_dom"/>
</dbReference>
<dbReference type="NCBIfam" id="TIGR03462">
    <property type="entry name" value="CarR_dom_SF"/>
    <property type="match status" value="2"/>
</dbReference>